<sequence>MRRHRRSYLSGLFFNTGNYDVPTVDTSFGFSRQFTDTVSQGLMDDERVEREHQKEDAEKELDQRKTDQENPEL</sequence>
<dbReference type="RefSeq" id="WP_143731821.1">
    <property type="nucleotide sequence ID" value="NZ_FTNM01000001.1"/>
</dbReference>
<reference evidence="3" key="1">
    <citation type="submission" date="2017-01" db="EMBL/GenBank/DDBJ databases">
        <authorList>
            <person name="Varghese N."/>
            <person name="Submissions S."/>
        </authorList>
    </citation>
    <scope>NUCLEOTIDE SEQUENCE [LARGE SCALE GENOMIC DNA]</scope>
    <source>
        <strain evidence="3">DM9</strain>
    </source>
</reference>
<name>A0A1N6TZS0_9BACT</name>
<feature type="region of interest" description="Disordered" evidence="1">
    <location>
        <begin position="40"/>
        <end position="73"/>
    </location>
</feature>
<dbReference type="EMBL" id="FTNM01000001">
    <property type="protein sequence ID" value="SIQ58862.1"/>
    <property type="molecule type" value="Genomic_DNA"/>
</dbReference>
<dbReference type="AlphaFoldDB" id="A0A1N6TZS0"/>
<evidence type="ECO:0000256" key="1">
    <source>
        <dbReference type="SAM" id="MobiDB-lite"/>
    </source>
</evidence>
<keyword evidence="3" id="KW-1185">Reference proteome</keyword>
<dbReference type="Proteomes" id="UP000185924">
    <property type="component" value="Unassembled WGS sequence"/>
</dbReference>
<gene>
    <name evidence="2" type="ORF">SAMN05421545_0599</name>
</gene>
<accession>A0A1N6TZS0</accession>
<organism evidence="2 3">
    <name type="scientific">Pontibacter lucknowensis</name>
    <dbReference type="NCBI Taxonomy" id="1077936"/>
    <lineage>
        <taxon>Bacteria</taxon>
        <taxon>Pseudomonadati</taxon>
        <taxon>Bacteroidota</taxon>
        <taxon>Cytophagia</taxon>
        <taxon>Cytophagales</taxon>
        <taxon>Hymenobacteraceae</taxon>
        <taxon>Pontibacter</taxon>
    </lineage>
</organism>
<evidence type="ECO:0000313" key="2">
    <source>
        <dbReference type="EMBL" id="SIQ58862.1"/>
    </source>
</evidence>
<evidence type="ECO:0000313" key="3">
    <source>
        <dbReference type="Proteomes" id="UP000185924"/>
    </source>
</evidence>
<protein>
    <submittedName>
        <fullName evidence="2">Uncharacterized protein</fullName>
    </submittedName>
</protein>
<dbReference type="OrthoDB" id="853743at2"/>
<feature type="compositionally biased region" description="Basic and acidic residues" evidence="1">
    <location>
        <begin position="44"/>
        <end position="73"/>
    </location>
</feature>
<proteinExistence type="predicted"/>